<dbReference type="GO" id="GO:0016787">
    <property type="term" value="F:hydrolase activity"/>
    <property type="evidence" value="ECO:0007669"/>
    <property type="project" value="UniProtKB-KW"/>
</dbReference>
<organism evidence="1 2">
    <name type="scientific">Burkholderia phage BcepSauron</name>
    <dbReference type="NCBI Taxonomy" id="2530033"/>
    <lineage>
        <taxon>Viruses</taxon>
        <taxon>Duplodnaviria</taxon>
        <taxon>Heunggongvirae</taxon>
        <taxon>Uroviricota</taxon>
        <taxon>Caudoviricetes</taxon>
        <taxon>Sarumanvirus</taxon>
        <taxon>Sarumanvirus bcepsauron</taxon>
    </lineage>
</organism>
<keyword evidence="2" id="KW-1185">Reference proteome</keyword>
<evidence type="ECO:0000313" key="2">
    <source>
        <dbReference type="Proteomes" id="UP000301424"/>
    </source>
</evidence>
<evidence type="ECO:0000313" key="1">
    <source>
        <dbReference type="EMBL" id="QBQ74768.1"/>
    </source>
</evidence>
<gene>
    <name evidence="1" type="ORF">BcepSauron_388</name>
</gene>
<proteinExistence type="predicted"/>
<protein>
    <submittedName>
        <fullName evidence="1">Glycosylhydrolase gamily 32</fullName>
    </submittedName>
</protein>
<sequence length="142" mass="16764">MRYHPKPHMKFQQGRWTVRGTCGMQQRPRTTVHRTLDGAIGRVHAMLSANRMVRHPGTGCPRTAAQIREKPHFRPWAGRVQQLDGSYEWETGYEIFYLLGNQSRVRRNFHSTLVEVRRHLMQIETYNARRENERQGNRAVGR</sequence>
<reference evidence="1 2" key="1">
    <citation type="submission" date="2019-02" db="EMBL/GenBank/DDBJ databases">
        <title>Complete genome sequence of Burkholderia cenocepacia phage BcepSauron.</title>
        <authorList>
            <person name="Park K."/>
            <person name="Gonzalez C."/>
            <person name="Liu M."/>
            <person name="Gill J."/>
        </authorList>
    </citation>
    <scope>NUCLEOTIDE SEQUENCE [LARGE SCALE GENOMIC DNA]</scope>
</reference>
<accession>A0A482MM84</accession>
<dbReference type="EMBL" id="MK552141">
    <property type="protein sequence ID" value="QBQ74768.1"/>
    <property type="molecule type" value="Genomic_DNA"/>
</dbReference>
<dbReference type="Proteomes" id="UP000301424">
    <property type="component" value="Segment"/>
</dbReference>
<name>A0A482MM84_9CAUD</name>
<keyword evidence="1" id="KW-0378">Hydrolase</keyword>